<dbReference type="EMBL" id="UGRU01000001">
    <property type="protein sequence ID" value="SUA46333.1"/>
    <property type="molecule type" value="Genomic_DNA"/>
</dbReference>
<organism evidence="2 3">
    <name type="scientific">Nocardia africana</name>
    <dbReference type="NCBI Taxonomy" id="134964"/>
    <lineage>
        <taxon>Bacteria</taxon>
        <taxon>Bacillati</taxon>
        <taxon>Actinomycetota</taxon>
        <taxon>Actinomycetes</taxon>
        <taxon>Mycobacteriales</taxon>
        <taxon>Nocardiaceae</taxon>
        <taxon>Nocardia</taxon>
    </lineage>
</organism>
<reference evidence="2 3" key="1">
    <citation type="submission" date="2018-06" db="EMBL/GenBank/DDBJ databases">
        <authorList>
            <consortium name="Pathogen Informatics"/>
            <person name="Doyle S."/>
        </authorList>
    </citation>
    <scope>NUCLEOTIDE SEQUENCE [LARGE SCALE GENOMIC DNA]</scope>
    <source>
        <strain evidence="2 3">NCTC13184</strain>
    </source>
</reference>
<sequence>MLVTGATGGVGSTAVSMLAGLGYEVVASTGKTDEHDYLRELGASEVLGREEVSAQSPAPIEAELWAGGVDPVGGDTLAYLLRTTRYGGSVANCGLTGGPAVNTTVLPFILRGVNLLGIDSVMCPEDVRAAVWLRLGTDLKPKNLLESISHEVGLDGVPTVASGILAGAIRGRTVVRL</sequence>
<dbReference type="AlphaFoldDB" id="A0A378X195"/>
<dbReference type="Proteomes" id="UP000255082">
    <property type="component" value="Unassembled WGS sequence"/>
</dbReference>
<dbReference type="InterPro" id="IPR051397">
    <property type="entry name" value="Zn-ADH-like_protein"/>
</dbReference>
<feature type="domain" description="Alcohol dehydrogenase-like C-terminal" evidence="1">
    <location>
        <begin position="9"/>
        <end position="130"/>
    </location>
</feature>
<gene>
    <name evidence="2" type="primary">yhfP</name>
    <name evidence="2" type="ORF">NCTC13184_04858</name>
</gene>
<accession>A0A378X195</accession>
<evidence type="ECO:0000313" key="2">
    <source>
        <dbReference type="EMBL" id="SUA46333.1"/>
    </source>
</evidence>
<dbReference type="EC" id="1.6.5.-" evidence="2"/>
<proteinExistence type="predicted"/>
<dbReference type="Pfam" id="PF00107">
    <property type="entry name" value="ADH_zinc_N"/>
    <property type="match status" value="1"/>
</dbReference>
<name>A0A378X195_9NOCA</name>
<dbReference type="InterPro" id="IPR036291">
    <property type="entry name" value="NAD(P)-bd_dom_sf"/>
</dbReference>
<dbReference type="PANTHER" id="PTHR43677">
    <property type="entry name" value="SHORT-CHAIN DEHYDROGENASE/REDUCTASE"/>
    <property type="match status" value="1"/>
</dbReference>
<keyword evidence="2" id="KW-0560">Oxidoreductase</keyword>
<dbReference type="Gene3D" id="3.40.50.720">
    <property type="entry name" value="NAD(P)-binding Rossmann-like Domain"/>
    <property type="match status" value="1"/>
</dbReference>
<evidence type="ECO:0000313" key="3">
    <source>
        <dbReference type="Proteomes" id="UP000255082"/>
    </source>
</evidence>
<dbReference type="Gene3D" id="3.90.180.10">
    <property type="entry name" value="Medium-chain alcohol dehydrogenases, catalytic domain"/>
    <property type="match status" value="1"/>
</dbReference>
<dbReference type="SUPFAM" id="SSF51735">
    <property type="entry name" value="NAD(P)-binding Rossmann-fold domains"/>
    <property type="match status" value="1"/>
</dbReference>
<dbReference type="GO" id="GO:0043957">
    <property type="term" value="F:acryloyl-CoA reductase (NADPH) activity"/>
    <property type="evidence" value="ECO:0007669"/>
    <property type="project" value="TreeGrafter"/>
</dbReference>
<dbReference type="PANTHER" id="PTHR43677:SF1">
    <property type="entry name" value="ACRYLYL-COA REDUCTASE ACUI-RELATED"/>
    <property type="match status" value="1"/>
</dbReference>
<dbReference type="InterPro" id="IPR013149">
    <property type="entry name" value="ADH-like_C"/>
</dbReference>
<protein>
    <submittedName>
        <fullName evidence="2">Quinone oxidoreductase YhfP</fullName>
        <ecNumber evidence="2">1.6.5.-</ecNumber>
    </submittedName>
</protein>
<evidence type="ECO:0000259" key="1">
    <source>
        <dbReference type="Pfam" id="PF00107"/>
    </source>
</evidence>